<name>A0A8X7VC36_BRACI</name>
<dbReference type="CDD" id="cd14066">
    <property type="entry name" value="STKc_IRAK"/>
    <property type="match status" value="1"/>
</dbReference>
<dbReference type="InterPro" id="IPR008271">
    <property type="entry name" value="Ser/Thr_kinase_AS"/>
</dbReference>
<feature type="compositionally biased region" description="Polar residues" evidence="19">
    <location>
        <begin position="544"/>
        <end position="560"/>
    </location>
</feature>
<evidence type="ECO:0000256" key="1">
    <source>
        <dbReference type="ARBA" id="ARBA00004167"/>
    </source>
</evidence>
<keyword evidence="11" id="KW-0418">Kinase</keyword>
<evidence type="ECO:0000256" key="15">
    <source>
        <dbReference type="ARBA" id="ARBA00023170"/>
    </source>
</evidence>
<dbReference type="OrthoDB" id="2017114at2759"/>
<dbReference type="GO" id="GO:0004674">
    <property type="term" value="F:protein serine/threonine kinase activity"/>
    <property type="evidence" value="ECO:0007669"/>
    <property type="project" value="UniProtKB-KW"/>
</dbReference>
<evidence type="ECO:0000256" key="14">
    <source>
        <dbReference type="ARBA" id="ARBA00023136"/>
    </source>
</evidence>
<dbReference type="Gene3D" id="3.80.10.10">
    <property type="entry name" value="Ribonuclease Inhibitor"/>
    <property type="match status" value="1"/>
</dbReference>
<evidence type="ECO:0000256" key="10">
    <source>
        <dbReference type="ARBA" id="ARBA00022741"/>
    </source>
</evidence>
<gene>
    <name evidence="23" type="ORF">Bca52824_028266</name>
</gene>
<feature type="binding site" evidence="18">
    <location>
        <position position="603"/>
    </location>
    <ligand>
        <name>ATP</name>
        <dbReference type="ChEBI" id="CHEBI:30616"/>
    </ligand>
</feature>
<dbReference type="InterPro" id="IPR032675">
    <property type="entry name" value="LRR_dom_sf"/>
</dbReference>
<evidence type="ECO:0000256" key="2">
    <source>
        <dbReference type="ARBA" id="ARBA00012513"/>
    </source>
</evidence>
<keyword evidence="24" id="KW-1185">Reference proteome</keyword>
<protein>
    <recommendedName>
        <fullName evidence="2">non-specific serine/threonine protein kinase</fullName>
        <ecNumber evidence="2">2.7.11.1</ecNumber>
    </recommendedName>
</protein>
<comment type="caution">
    <text evidence="23">The sequence shown here is derived from an EMBL/GenBank/DDBJ whole genome shotgun (WGS) entry which is preliminary data.</text>
</comment>
<keyword evidence="10 18" id="KW-0547">Nucleotide-binding</keyword>
<evidence type="ECO:0000256" key="8">
    <source>
        <dbReference type="ARBA" id="ARBA00022729"/>
    </source>
</evidence>
<dbReference type="InterPro" id="IPR001611">
    <property type="entry name" value="Leu-rich_rpt"/>
</dbReference>
<dbReference type="SUPFAM" id="SSF52058">
    <property type="entry name" value="L domain-like"/>
    <property type="match status" value="1"/>
</dbReference>
<dbReference type="PROSITE" id="PS50011">
    <property type="entry name" value="PROTEIN_KINASE_DOM"/>
    <property type="match status" value="1"/>
</dbReference>
<evidence type="ECO:0000313" key="24">
    <source>
        <dbReference type="Proteomes" id="UP000886595"/>
    </source>
</evidence>
<dbReference type="EC" id="2.7.11.1" evidence="2"/>
<comment type="catalytic activity">
    <reaction evidence="17">
        <text>L-seryl-[protein] + ATP = O-phospho-L-seryl-[protein] + ADP + H(+)</text>
        <dbReference type="Rhea" id="RHEA:17989"/>
        <dbReference type="Rhea" id="RHEA-COMP:9863"/>
        <dbReference type="Rhea" id="RHEA-COMP:11604"/>
        <dbReference type="ChEBI" id="CHEBI:15378"/>
        <dbReference type="ChEBI" id="CHEBI:29999"/>
        <dbReference type="ChEBI" id="CHEBI:30616"/>
        <dbReference type="ChEBI" id="CHEBI:83421"/>
        <dbReference type="ChEBI" id="CHEBI:456216"/>
        <dbReference type="EC" id="2.7.11.1"/>
    </reaction>
</comment>
<dbReference type="InterPro" id="IPR017441">
    <property type="entry name" value="Protein_kinase_ATP_BS"/>
</dbReference>
<evidence type="ECO:0000256" key="13">
    <source>
        <dbReference type="ARBA" id="ARBA00022989"/>
    </source>
</evidence>
<evidence type="ECO:0000256" key="19">
    <source>
        <dbReference type="SAM" id="MobiDB-lite"/>
    </source>
</evidence>
<sequence length="883" mass="98383">MMKHLLLAMIGTFAVMVGAQSQEGFISLDCGLPIEESPYSDPSTGITFTSDSTVNQTGKSGSIDKELNKIFRKPYLTLRYFPEGQRNCYSLSVKRVTYYLISVTFIYGNYDGLNVFPNFDLYLGPDKWTTIDMEGRQNGTNEEIIHRPMSNSLDICLVKTGATTPMISAIELRPLRDGIYFMRSGSLRKSFRVYCSNTDREIRYIDDVYDRVWVPFFSPSLTEITTSLGINSSGTFAVPESVLKSAVTPANASKPLIITWTPKPSNAEVYVYMHFAEIQTLQANERREFDVVLNENFTWSGFNIPKLRRLRTLYTGAPIKCDSVGCKLQLVKTPNSTLPPLINALEAYTLVEFPQVETSPSDLAAIKNIKATYRLGTISWQGDPCLPQKLSWENLRCSYIDTFTPPRIVSLNLSASGLTGSIPPIIQNLTQIQELDLSNNSLTGNVPAFLANIKSLSLINLSWNNLSGSVPQTLLDRRNEGLVLNLEGNPDLDRFNSFKPKQKKGFMLPAIASAACVLVVVVVVALIFVFRKKKLPSNAPPSMPTTDVGHTSQSQPSFPSNKIKFTYTEVQEMTNNFGRALGEGGFGVVYHGCINGTEQVAVKLLSQSSSQGYKHFKAEVELLMRVHHINLVSLVGYCDEGDHLALIYQYMPNGDLKQHVSGKHGGVVLSWETRLKIAVNAALGLEYLHTGCKPPMVHRDIKCTNILLDESFQAKLADFGLSRSFPTGPETYVSTVVAGTPGYLDPEYYHTNRLTEKSDVYSFGIVLLEIMTNRPIIEQSREKPHIVEWVESMIRKGDIGNIMDPNLHQDYDTGSVWKAIELAMTCVSHMSTRRPNMSRVVNDLKECLISENLKSGESPGMDPMSTIKFGRDIDESDMLPKAR</sequence>
<dbReference type="FunFam" id="1.10.510.10:FF:000146">
    <property type="entry name" value="LRR receptor-like serine/threonine-protein kinase IOS1"/>
    <property type="match status" value="1"/>
</dbReference>
<evidence type="ECO:0000256" key="6">
    <source>
        <dbReference type="ARBA" id="ARBA00022679"/>
    </source>
</evidence>
<feature type="compositionally biased region" description="Basic and acidic residues" evidence="19">
    <location>
        <begin position="869"/>
        <end position="883"/>
    </location>
</feature>
<evidence type="ECO:0000256" key="20">
    <source>
        <dbReference type="SAM" id="Phobius"/>
    </source>
</evidence>
<dbReference type="InterPro" id="IPR011009">
    <property type="entry name" value="Kinase-like_dom_sf"/>
</dbReference>
<dbReference type="Gene3D" id="3.30.200.20">
    <property type="entry name" value="Phosphorylase Kinase, domain 1"/>
    <property type="match status" value="1"/>
</dbReference>
<evidence type="ECO:0000256" key="4">
    <source>
        <dbReference type="ARBA" id="ARBA00022553"/>
    </source>
</evidence>
<keyword evidence="15" id="KW-0675">Receptor</keyword>
<dbReference type="FunFam" id="3.80.10.10:FF:000129">
    <property type="entry name" value="Leucine-rich repeat receptor-like kinase"/>
    <property type="match status" value="1"/>
</dbReference>
<comment type="catalytic activity">
    <reaction evidence="16">
        <text>L-threonyl-[protein] + ATP = O-phospho-L-threonyl-[protein] + ADP + H(+)</text>
        <dbReference type="Rhea" id="RHEA:46608"/>
        <dbReference type="Rhea" id="RHEA-COMP:11060"/>
        <dbReference type="Rhea" id="RHEA-COMP:11605"/>
        <dbReference type="ChEBI" id="CHEBI:15378"/>
        <dbReference type="ChEBI" id="CHEBI:30013"/>
        <dbReference type="ChEBI" id="CHEBI:30616"/>
        <dbReference type="ChEBI" id="CHEBI:61977"/>
        <dbReference type="ChEBI" id="CHEBI:456216"/>
        <dbReference type="EC" id="2.7.11.1"/>
    </reaction>
</comment>
<reference evidence="23 24" key="1">
    <citation type="submission" date="2020-02" db="EMBL/GenBank/DDBJ databases">
        <authorList>
            <person name="Ma Q."/>
            <person name="Huang Y."/>
            <person name="Song X."/>
            <person name="Pei D."/>
        </authorList>
    </citation>
    <scope>NUCLEOTIDE SEQUENCE [LARGE SCALE GENOMIC DNA]</scope>
    <source>
        <strain evidence="23">Sxm20200214</strain>
        <tissue evidence="23">Leaf</tissue>
    </source>
</reference>
<dbReference type="Pfam" id="PF00560">
    <property type="entry name" value="LRR_1"/>
    <property type="match status" value="1"/>
</dbReference>
<accession>A0A8X7VC36</accession>
<evidence type="ECO:0000256" key="7">
    <source>
        <dbReference type="ARBA" id="ARBA00022692"/>
    </source>
</evidence>
<dbReference type="Pfam" id="PF07714">
    <property type="entry name" value="PK_Tyr_Ser-Thr"/>
    <property type="match status" value="1"/>
</dbReference>
<dbReference type="GO" id="GO:0016020">
    <property type="term" value="C:membrane"/>
    <property type="evidence" value="ECO:0007669"/>
    <property type="project" value="UniProtKB-SubCell"/>
</dbReference>
<dbReference type="GO" id="GO:0005524">
    <property type="term" value="F:ATP binding"/>
    <property type="evidence" value="ECO:0007669"/>
    <property type="project" value="UniProtKB-UniRule"/>
</dbReference>
<evidence type="ECO:0000256" key="18">
    <source>
        <dbReference type="PROSITE-ProRule" id="PRU10141"/>
    </source>
</evidence>
<keyword evidence="6" id="KW-0808">Transferase</keyword>
<dbReference type="PANTHER" id="PTHR45631:SF124">
    <property type="entry name" value="LEUCINE-RICH REPEAT PROTEIN KINASE FAMILY PROTEIN"/>
    <property type="match status" value="1"/>
</dbReference>
<feature type="region of interest" description="Disordered" evidence="19">
    <location>
        <begin position="855"/>
        <end position="883"/>
    </location>
</feature>
<dbReference type="EMBL" id="JAAMPC010000006">
    <property type="protein sequence ID" value="KAG2308518.1"/>
    <property type="molecule type" value="Genomic_DNA"/>
</dbReference>
<dbReference type="AlphaFoldDB" id="A0A8X7VC36"/>
<keyword evidence="9" id="KW-0677">Repeat</keyword>
<feature type="region of interest" description="Disordered" evidence="19">
    <location>
        <begin position="538"/>
        <end position="560"/>
    </location>
</feature>
<keyword evidence="5" id="KW-0433">Leucine-rich repeat</keyword>
<dbReference type="Gene3D" id="1.10.510.10">
    <property type="entry name" value="Transferase(Phosphotransferase) domain 1"/>
    <property type="match status" value="1"/>
</dbReference>
<feature type="chain" id="PRO_5036475808" description="non-specific serine/threonine protein kinase" evidence="21">
    <location>
        <begin position="22"/>
        <end position="883"/>
    </location>
</feature>
<dbReference type="Proteomes" id="UP000886595">
    <property type="component" value="Unassembled WGS sequence"/>
</dbReference>
<dbReference type="InterPro" id="IPR001245">
    <property type="entry name" value="Ser-Thr/Tyr_kinase_cat_dom"/>
</dbReference>
<comment type="subcellular location">
    <subcellularLocation>
        <location evidence="1">Membrane</location>
        <topology evidence="1">Single-pass membrane protein</topology>
    </subcellularLocation>
</comment>
<evidence type="ECO:0000256" key="3">
    <source>
        <dbReference type="ARBA" id="ARBA00022527"/>
    </source>
</evidence>
<dbReference type="PANTHER" id="PTHR45631">
    <property type="entry name" value="OS07G0107800 PROTEIN-RELATED"/>
    <property type="match status" value="1"/>
</dbReference>
<dbReference type="Pfam" id="PF12819">
    <property type="entry name" value="Malectin_like"/>
    <property type="match status" value="1"/>
</dbReference>
<organism evidence="23 24">
    <name type="scientific">Brassica carinata</name>
    <name type="common">Ethiopian mustard</name>
    <name type="synonym">Abyssinian cabbage</name>
    <dbReference type="NCBI Taxonomy" id="52824"/>
    <lineage>
        <taxon>Eukaryota</taxon>
        <taxon>Viridiplantae</taxon>
        <taxon>Streptophyta</taxon>
        <taxon>Embryophyta</taxon>
        <taxon>Tracheophyta</taxon>
        <taxon>Spermatophyta</taxon>
        <taxon>Magnoliopsida</taxon>
        <taxon>eudicotyledons</taxon>
        <taxon>Gunneridae</taxon>
        <taxon>Pentapetalae</taxon>
        <taxon>rosids</taxon>
        <taxon>malvids</taxon>
        <taxon>Brassicales</taxon>
        <taxon>Brassicaceae</taxon>
        <taxon>Brassiceae</taxon>
        <taxon>Brassica</taxon>
    </lineage>
</organism>
<evidence type="ECO:0000256" key="16">
    <source>
        <dbReference type="ARBA" id="ARBA00047899"/>
    </source>
</evidence>
<evidence type="ECO:0000313" key="23">
    <source>
        <dbReference type="EMBL" id="KAG2308518.1"/>
    </source>
</evidence>
<evidence type="ECO:0000259" key="22">
    <source>
        <dbReference type="PROSITE" id="PS50011"/>
    </source>
</evidence>
<keyword evidence="12 18" id="KW-0067">ATP-binding</keyword>
<dbReference type="InterPro" id="IPR024788">
    <property type="entry name" value="Malectin-like_Carb-bd_dom"/>
</dbReference>
<dbReference type="FunFam" id="3.30.200.20:FF:000394">
    <property type="entry name" value="Leucine-rich repeat receptor-like protein kinase"/>
    <property type="match status" value="1"/>
</dbReference>
<evidence type="ECO:0000256" key="11">
    <source>
        <dbReference type="ARBA" id="ARBA00022777"/>
    </source>
</evidence>
<dbReference type="SUPFAM" id="SSF56112">
    <property type="entry name" value="Protein kinase-like (PK-like)"/>
    <property type="match status" value="1"/>
</dbReference>
<dbReference type="PROSITE" id="PS00107">
    <property type="entry name" value="PROTEIN_KINASE_ATP"/>
    <property type="match status" value="1"/>
</dbReference>
<evidence type="ECO:0000256" key="17">
    <source>
        <dbReference type="ARBA" id="ARBA00048679"/>
    </source>
</evidence>
<keyword evidence="3" id="KW-0723">Serine/threonine-protein kinase</keyword>
<keyword evidence="14 20" id="KW-0472">Membrane</keyword>
<feature type="domain" description="Protein kinase" evidence="22">
    <location>
        <begin position="575"/>
        <end position="848"/>
    </location>
</feature>
<keyword evidence="8 21" id="KW-0732">Signal</keyword>
<evidence type="ECO:0000256" key="12">
    <source>
        <dbReference type="ARBA" id="ARBA00022840"/>
    </source>
</evidence>
<keyword evidence="7 20" id="KW-0812">Transmembrane</keyword>
<keyword evidence="4" id="KW-0597">Phosphoprotein</keyword>
<dbReference type="SMART" id="SM00220">
    <property type="entry name" value="S_TKc"/>
    <property type="match status" value="1"/>
</dbReference>
<evidence type="ECO:0000256" key="21">
    <source>
        <dbReference type="SAM" id="SignalP"/>
    </source>
</evidence>
<dbReference type="PROSITE" id="PS00108">
    <property type="entry name" value="PROTEIN_KINASE_ST"/>
    <property type="match status" value="1"/>
</dbReference>
<feature type="signal peptide" evidence="21">
    <location>
        <begin position="1"/>
        <end position="21"/>
    </location>
</feature>
<keyword evidence="13 20" id="KW-1133">Transmembrane helix</keyword>
<evidence type="ECO:0000256" key="9">
    <source>
        <dbReference type="ARBA" id="ARBA00022737"/>
    </source>
</evidence>
<proteinExistence type="predicted"/>
<dbReference type="InterPro" id="IPR000719">
    <property type="entry name" value="Prot_kinase_dom"/>
</dbReference>
<feature type="transmembrane region" description="Helical" evidence="20">
    <location>
        <begin position="506"/>
        <end position="530"/>
    </location>
</feature>
<evidence type="ECO:0000256" key="5">
    <source>
        <dbReference type="ARBA" id="ARBA00022614"/>
    </source>
</evidence>